<sequence>MIDSYRGMRKVVFGGRGLCKTYGSVTALDGVDIDVYEREIVAVVGDNGAGKSTLVRVLSGLEYPDDGCVLRNGEEISFSGVKDANAAGVCTIFQNPAMAPAMDVADNVFMGRERMRGLFIDKKRMVEDTRGVLKQLGSPLSPTRMVRGLSEGERKTLTFAQALLEDPDVLILDEPTSSLSVIQTGEVLNQMLSMRETGKSLITVCHNLTDVFAISDRICVMRHGRIVATLNTRETTYEAVVGYMAGVPQRA</sequence>
<dbReference type="AlphaFoldDB" id="A0A4R0SS31"/>
<dbReference type="GO" id="GO:0016887">
    <property type="term" value="F:ATP hydrolysis activity"/>
    <property type="evidence" value="ECO:0007669"/>
    <property type="project" value="InterPro"/>
</dbReference>
<dbReference type="InterPro" id="IPR050107">
    <property type="entry name" value="ABC_carbohydrate_import_ATPase"/>
</dbReference>
<dbReference type="InterPro" id="IPR003439">
    <property type="entry name" value="ABC_transporter-like_ATP-bd"/>
</dbReference>
<evidence type="ECO:0000259" key="3">
    <source>
        <dbReference type="PROSITE" id="PS50893"/>
    </source>
</evidence>
<comment type="caution">
    <text evidence="4">The sequence shown here is derived from an EMBL/GenBank/DDBJ whole genome shotgun (WGS) entry which is preliminary data.</text>
</comment>
<dbReference type="SUPFAM" id="SSF52540">
    <property type="entry name" value="P-loop containing nucleoside triphosphate hydrolases"/>
    <property type="match status" value="1"/>
</dbReference>
<dbReference type="EMBL" id="SHPS01000032">
    <property type="protein sequence ID" value="TCD84861.1"/>
    <property type="molecule type" value="Genomic_DNA"/>
</dbReference>
<organism evidence="4 5">
    <name type="scientific">Bifidobacterium longum subsp. longum</name>
    <dbReference type="NCBI Taxonomy" id="1679"/>
    <lineage>
        <taxon>Bacteria</taxon>
        <taxon>Bacillati</taxon>
        <taxon>Actinomycetota</taxon>
        <taxon>Actinomycetes</taxon>
        <taxon>Bifidobacteriales</taxon>
        <taxon>Bifidobacteriaceae</taxon>
        <taxon>Bifidobacterium</taxon>
    </lineage>
</organism>
<feature type="domain" description="ABC transporter" evidence="3">
    <location>
        <begin position="13"/>
        <end position="248"/>
    </location>
</feature>
<gene>
    <name evidence="4" type="ORF">MCC10009_1589</name>
</gene>
<name>A0A4R0SS31_BIFLL</name>
<keyword evidence="2" id="KW-0067">ATP-binding</keyword>
<evidence type="ECO:0000256" key="1">
    <source>
        <dbReference type="ARBA" id="ARBA00022741"/>
    </source>
</evidence>
<dbReference type="InterPro" id="IPR003593">
    <property type="entry name" value="AAA+_ATPase"/>
</dbReference>
<evidence type="ECO:0000313" key="4">
    <source>
        <dbReference type="EMBL" id="TCD84861.1"/>
    </source>
</evidence>
<dbReference type="CDD" id="cd03216">
    <property type="entry name" value="ABC_Carb_Monos_I"/>
    <property type="match status" value="1"/>
</dbReference>
<evidence type="ECO:0000256" key="2">
    <source>
        <dbReference type="ARBA" id="ARBA00022840"/>
    </source>
</evidence>
<dbReference type="PANTHER" id="PTHR43790:SF8">
    <property type="entry name" value="SUGAR ABC TRANSPORTER ATP-BINDING PROTEIN"/>
    <property type="match status" value="1"/>
</dbReference>
<proteinExistence type="predicted"/>
<dbReference type="PANTHER" id="PTHR43790">
    <property type="entry name" value="CARBOHYDRATE TRANSPORT ATP-BINDING PROTEIN MG119-RELATED"/>
    <property type="match status" value="1"/>
</dbReference>
<keyword evidence="1" id="KW-0547">Nucleotide-binding</keyword>
<dbReference type="PROSITE" id="PS50893">
    <property type="entry name" value="ABC_TRANSPORTER_2"/>
    <property type="match status" value="1"/>
</dbReference>
<accession>A0A4R0SS31</accession>
<dbReference type="GO" id="GO:0005524">
    <property type="term" value="F:ATP binding"/>
    <property type="evidence" value="ECO:0007669"/>
    <property type="project" value="UniProtKB-KW"/>
</dbReference>
<dbReference type="Pfam" id="PF00005">
    <property type="entry name" value="ABC_tran"/>
    <property type="match status" value="1"/>
</dbReference>
<dbReference type="Gene3D" id="3.40.50.300">
    <property type="entry name" value="P-loop containing nucleotide triphosphate hydrolases"/>
    <property type="match status" value="1"/>
</dbReference>
<reference evidence="4 5" key="1">
    <citation type="journal article" date="2018" name="Sci. Rep.">
        <title>Genomic diversity and distribution of Bifidobacterium longum subsp. longum across the human lifespan.</title>
        <authorList>
            <person name="Odamaki T."/>
            <person name="Bottacini F."/>
            <person name="Kato K."/>
            <person name="Mitsuyama E."/>
            <person name="Yoshida K."/>
            <person name="Horigome A."/>
            <person name="Xiao J.Z."/>
            <person name="van Sinderen D."/>
        </authorList>
    </citation>
    <scope>NUCLEOTIDE SEQUENCE [LARGE SCALE GENOMIC DNA]</scope>
    <source>
        <strain evidence="4 5">MCC10009</strain>
    </source>
</reference>
<dbReference type="InterPro" id="IPR027417">
    <property type="entry name" value="P-loop_NTPase"/>
</dbReference>
<dbReference type="SMART" id="SM00382">
    <property type="entry name" value="AAA"/>
    <property type="match status" value="1"/>
</dbReference>
<protein>
    <submittedName>
        <fullName evidence="4">Pentose ABC transporter ATP binding protein</fullName>
    </submittedName>
</protein>
<dbReference type="Proteomes" id="UP000291881">
    <property type="component" value="Unassembled WGS sequence"/>
</dbReference>
<evidence type="ECO:0000313" key="5">
    <source>
        <dbReference type="Proteomes" id="UP000291881"/>
    </source>
</evidence>